<dbReference type="AlphaFoldDB" id="A0A7T0FZ57"/>
<dbReference type="KEGG" id="nli:G3M70_00680"/>
<name>A0A7T0FZ57_9BACT</name>
<dbReference type="Proteomes" id="UP000594688">
    <property type="component" value="Chromosome"/>
</dbReference>
<gene>
    <name evidence="1" type="ORF">G3M70_00680</name>
</gene>
<accession>A0A7T0FZ57</accession>
<dbReference type="EMBL" id="CP048685">
    <property type="protein sequence ID" value="QPJ60481.1"/>
    <property type="molecule type" value="Genomic_DNA"/>
</dbReference>
<evidence type="ECO:0000313" key="1">
    <source>
        <dbReference type="EMBL" id="QPJ60481.1"/>
    </source>
</evidence>
<protein>
    <submittedName>
        <fullName evidence="1">Uncharacterized protein</fullName>
    </submittedName>
</protein>
<reference evidence="1 2" key="1">
    <citation type="submission" date="2020-02" db="EMBL/GenBank/DDBJ databases">
        <title>Genomic and physiological characterization of two novel Nitrospinaceae genera.</title>
        <authorList>
            <person name="Mueller A.J."/>
            <person name="Jung M.-Y."/>
            <person name="Strachan C.R."/>
            <person name="Herbold C.W."/>
            <person name="Kirkegaard R.H."/>
            <person name="Daims H."/>
        </authorList>
    </citation>
    <scope>NUCLEOTIDE SEQUENCE [LARGE SCALE GENOMIC DNA]</scope>
    <source>
        <strain evidence="1">EB</strain>
    </source>
</reference>
<sequence>MSVQFSHLDTRETETTESFFFQNLMGTRLSEDVPSNEGYDPILEESRSEEWLSEHWRQLRENDMQYEEDVNQYLILTLAELANPNCLARVNECMVSLDSDVGQQAVGEQESTRRYQLYKINADFLLLYLGLLGSGPRTQGDAYFDKGQCYYFSAATNLKGMKGGRSALSDVLEKLSTRFSRYVNILRLMKNRSENYFSFYSRISQDKLDRLGADLTRQLHGPGKA</sequence>
<evidence type="ECO:0000313" key="2">
    <source>
        <dbReference type="Proteomes" id="UP000594688"/>
    </source>
</evidence>
<proteinExistence type="predicted"/>
<organism evidence="1 2">
    <name type="scientific">Candidatus Nitronauta litoralis</name>
    <dbReference type="NCBI Taxonomy" id="2705533"/>
    <lineage>
        <taxon>Bacteria</taxon>
        <taxon>Pseudomonadati</taxon>
        <taxon>Nitrospinota/Tectimicrobiota group</taxon>
        <taxon>Nitrospinota</taxon>
        <taxon>Nitrospinia</taxon>
        <taxon>Nitrospinales</taxon>
        <taxon>Nitrospinaceae</taxon>
        <taxon>Candidatus Nitronauta</taxon>
    </lineage>
</organism>